<organism evidence="1 2">
    <name type="scientific">Thlaspi arvense</name>
    <name type="common">Field penny-cress</name>
    <dbReference type="NCBI Taxonomy" id="13288"/>
    <lineage>
        <taxon>Eukaryota</taxon>
        <taxon>Viridiplantae</taxon>
        <taxon>Streptophyta</taxon>
        <taxon>Embryophyta</taxon>
        <taxon>Tracheophyta</taxon>
        <taxon>Spermatophyta</taxon>
        <taxon>Magnoliopsida</taxon>
        <taxon>eudicotyledons</taxon>
        <taxon>Gunneridae</taxon>
        <taxon>Pentapetalae</taxon>
        <taxon>rosids</taxon>
        <taxon>malvids</taxon>
        <taxon>Brassicales</taxon>
        <taxon>Brassicaceae</taxon>
        <taxon>Thlaspideae</taxon>
        <taxon>Thlaspi</taxon>
    </lineage>
</organism>
<dbReference type="AlphaFoldDB" id="A0AAU9T0I9"/>
<gene>
    <name evidence="1" type="ORF">TAV2_LOCUS21801</name>
</gene>
<name>A0AAU9T0I9_THLAR</name>
<dbReference type="GO" id="GO:0005777">
    <property type="term" value="C:peroxisome"/>
    <property type="evidence" value="ECO:0007669"/>
    <property type="project" value="InterPro"/>
</dbReference>
<proteinExistence type="predicted"/>
<dbReference type="PANTHER" id="PTHR14379">
    <property type="entry name" value="LIMKAIN B LKAP"/>
    <property type="match status" value="1"/>
</dbReference>
<sequence length="327" mass="36669">MNLFRLVVLFCQDHVTNVFWNLEEYPIPDGADPNLIRDNIEGALVEIGFLGYKQFHGHGDTLHHERDEMREARIFAYQGIGIGIGGVKMSPDFKIPLEMISWAGSAGDDPVKFLVIAKQKPGSELLRVLECLKSRKCTLLVLVDDTAKGESLFGSEESVLECIQVFGGAKPMRKGPPFYDSDYDSDTDPYFSVAGVTPTKSSCDSDDGGSSQFDIFKMEDFSEPIRAAKGDKTAVFWDVEDCPFPPLCSHPDEVYGRIEEALRERGCLGEISIWAYVDEKKGSWSGEQHLLRNKTWDSRIYFLPGGENSKETLLFLLYMCVCMLNLT</sequence>
<reference evidence="1 2" key="1">
    <citation type="submission" date="2022-03" db="EMBL/GenBank/DDBJ databases">
        <authorList>
            <person name="Nunn A."/>
            <person name="Chopra R."/>
            <person name="Nunn A."/>
            <person name="Contreras Garrido A."/>
        </authorList>
    </citation>
    <scope>NUCLEOTIDE SEQUENCE [LARGE SCALE GENOMIC DNA]</scope>
</reference>
<dbReference type="InterPro" id="IPR024768">
    <property type="entry name" value="Marf1"/>
</dbReference>
<evidence type="ECO:0000313" key="1">
    <source>
        <dbReference type="EMBL" id="CAH2074519.1"/>
    </source>
</evidence>
<dbReference type="Proteomes" id="UP000836841">
    <property type="component" value="Chromosome 6"/>
</dbReference>
<evidence type="ECO:0000313" key="2">
    <source>
        <dbReference type="Proteomes" id="UP000836841"/>
    </source>
</evidence>
<protein>
    <recommendedName>
        <fullName evidence="3">NYN domain-containing protein</fullName>
    </recommendedName>
</protein>
<dbReference type="PANTHER" id="PTHR14379:SF7">
    <property type="entry name" value="ENDONUCLEASE OR GLYCOSYL HYDROLASE-RELATED"/>
    <property type="match status" value="1"/>
</dbReference>
<dbReference type="GO" id="GO:0010468">
    <property type="term" value="P:regulation of gene expression"/>
    <property type="evidence" value="ECO:0007669"/>
    <property type="project" value="InterPro"/>
</dbReference>
<keyword evidence="2" id="KW-1185">Reference proteome</keyword>
<accession>A0AAU9T0I9</accession>
<dbReference type="EMBL" id="OU466862">
    <property type="protein sequence ID" value="CAH2074519.1"/>
    <property type="molecule type" value="Genomic_DNA"/>
</dbReference>
<evidence type="ECO:0008006" key="3">
    <source>
        <dbReference type="Google" id="ProtNLM"/>
    </source>
</evidence>